<dbReference type="EMBL" id="JAYGHT010000194">
    <property type="protein sequence ID" value="MEA5522842.1"/>
    <property type="molecule type" value="Genomic_DNA"/>
</dbReference>
<feature type="region of interest" description="Disordered" evidence="1">
    <location>
        <begin position="419"/>
        <end position="438"/>
    </location>
</feature>
<feature type="compositionally biased region" description="Basic residues" evidence="1">
    <location>
        <begin position="424"/>
        <end position="438"/>
    </location>
</feature>
<dbReference type="Proteomes" id="UP001301728">
    <property type="component" value="Unassembled WGS sequence"/>
</dbReference>
<reference evidence="2 3" key="1">
    <citation type="submission" date="2023-12" db="EMBL/GenBank/DDBJ databases">
        <title>Baltic Sea Cyanobacteria.</title>
        <authorList>
            <person name="Delbaje E."/>
            <person name="Fewer D.P."/>
            <person name="Shishido T.K."/>
        </authorList>
    </citation>
    <scope>NUCLEOTIDE SEQUENCE [LARGE SCALE GENOMIC DNA]</scope>
    <source>
        <strain evidence="2 3">CCNP 1315</strain>
    </source>
</reference>
<proteinExistence type="predicted"/>
<protein>
    <submittedName>
        <fullName evidence="2">Uncharacterized protein</fullName>
    </submittedName>
</protein>
<evidence type="ECO:0000256" key="1">
    <source>
        <dbReference type="SAM" id="MobiDB-lite"/>
    </source>
</evidence>
<name>A0ABU5U6M5_9CYAN</name>
<evidence type="ECO:0000313" key="2">
    <source>
        <dbReference type="EMBL" id="MEA5522842.1"/>
    </source>
</evidence>
<gene>
    <name evidence="2" type="ORF">VB854_28325</name>
</gene>
<sequence length="438" mass="49934">MLERTAQLKQALVDFVYDAEGDLAVAFEQYVATHGSRDRQDIRLQNLVVDMFLNAGEVRDQTPIDLFLASQSDLTASDRDLLKNWQQTFTGLFEIIEIQPESFKLMNWLTAKYYTVFPSPEISQSDMDKWKPGDILLSRIAPLPDGNWMFSGACIPKGKLGKPKLAVVIGEFKDNYPNQLYGDAPDLLEKAWESVLKYHQEFVDCLGSDRILLPGYQLNKKITELQERLSKKQLEAAGIDSSKSLKQIIQEAGVDETEIKASATEAGVDEKSVEQVLGNNDSPMLFPKVQLPDEIKRAEQVMAFSHPRWGQMFVPTYPKFVSVLEAEDPVTQPNSDKLVRKYLEDKEINTFIWQQLKEEYPTQLETLLKAVLERPDFNLERDFEPMLKQYNKSLEPQLPEIASVPQHLHQLFEEAVAQVQSKSKSSKKKKKGKGFQEA</sequence>
<keyword evidence="3" id="KW-1185">Reference proteome</keyword>
<evidence type="ECO:0000313" key="3">
    <source>
        <dbReference type="Proteomes" id="UP001301728"/>
    </source>
</evidence>
<organism evidence="2 3">
    <name type="scientific">Limnoraphis robusta CCNP1315</name>
    <dbReference type="NCBI Taxonomy" id="3110306"/>
    <lineage>
        <taxon>Bacteria</taxon>
        <taxon>Bacillati</taxon>
        <taxon>Cyanobacteriota</taxon>
        <taxon>Cyanophyceae</taxon>
        <taxon>Oscillatoriophycideae</taxon>
        <taxon>Oscillatoriales</taxon>
        <taxon>Sirenicapillariaceae</taxon>
        <taxon>Limnoraphis</taxon>
    </lineage>
</organism>
<accession>A0ABU5U6M5</accession>
<comment type="caution">
    <text evidence="2">The sequence shown here is derived from an EMBL/GenBank/DDBJ whole genome shotgun (WGS) entry which is preliminary data.</text>
</comment>
<dbReference type="RefSeq" id="WP_323219121.1">
    <property type="nucleotide sequence ID" value="NZ_JAYGHT010000194.1"/>
</dbReference>